<keyword evidence="1" id="KW-0285">Flavoprotein</keyword>
<organism evidence="7 8">
    <name type="scientific">Kribbella sandramycini</name>
    <dbReference type="NCBI Taxonomy" id="60450"/>
    <lineage>
        <taxon>Bacteria</taxon>
        <taxon>Bacillati</taxon>
        <taxon>Actinomycetota</taxon>
        <taxon>Actinomycetes</taxon>
        <taxon>Propionibacteriales</taxon>
        <taxon>Kribbellaceae</taxon>
        <taxon>Kribbella</taxon>
    </lineage>
</organism>
<dbReference type="GO" id="GO:0046306">
    <property type="term" value="P:alkanesulfonate catabolic process"/>
    <property type="evidence" value="ECO:0007669"/>
    <property type="project" value="TreeGrafter"/>
</dbReference>
<sequence>MTDLVLGVSIAPTLNIDHDRTLALTAERAGLDLIGIQDHPYVAGYLDAFTLIADLLARTERIHLFPDVANLPLRPAPGLARVSSSLSRLSGGRFQLGLGAGGYWDAITSMGVERLTPRQALAAQEEAITLIRRLWQPNAKVTAAGEWYAVTDLAGQAPDSAGVEIWLGSQGPRSLALTGRVADGWAAPIPSYLPYERWAESNRIIDRAAVEAGREPTAVRRLAQLVGTITTAPGSSELTGADPVRTDAKGWVEILTRLAEEDGFTGFVLWPEHADDDQICRFGEQIAPVIRELSSEGERR</sequence>
<dbReference type="SUPFAM" id="SSF51679">
    <property type="entry name" value="Bacterial luciferase-like"/>
    <property type="match status" value="1"/>
</dbReference>
<dbReference type="EMBL" id="JACHKF010000001">
    <property type="protein sequence ID" value="MBB6568001.1"/>
    <property type="molecule type" value="Genomic_DNA"/>
</dbReference>
<accession>A0A7Y4KVC9</accession>
<dbReference type="RefSeq" id="WP_171671079.1">
    <property type="nucleotide sequence ID" value="NZ_BAAAGT010000003.1"/>
</dbReference>
<dbReference type="PANTHER" id="PTHR42847:SF4">
    <property type="entry name" value="ALKANESULFONATE MONOOXYGENASE-RELATED"/>
    <property type="match status" value="1"/>
</dbReference>
<evidence type="ECO:0000313" key="6">
    <source>
        <dbReference type="EMBL" id="MBB6568001.1"/>
    </source>
</evidence>
<dbReference type="InterPro" id="IPR036661">
    <property type="entry name" value="Luciferase-like_sf"/>
</dbReference>
<keyword evidence="3" id="KW-0560">Oxidoreductase</keyword>
<protein>
    <submittedName>
        <fullName evidence="6">Alkanesulfonate monooxygenase SsuD/methylene tetrahydromethanopterin reductase-like flavin-dependent oxidoreductase (Luciferase family)</fullName>
    </submittedName>
    <submittedName>
        <fullName evidence="7">LLM class flavin-dependent oxidoreductase</fullName>
    </submittedName>
</protein>
<evidence type="ECO:0000259" key="5">
    <source>
        <dbReference type="Pfam" id="PF00296"/>
    </source>
</evidence>
<keyword evidence="4 6" id="KW-0503">Monooxygenase</keyword>
<evidence type="ECO:0000256" key="3">
    <source>
        <dbReference type="ARBA" id="ARBA00023002"/>
    </source>
</evidence>
<evidence type="ECO:0000256" key="2">
    <source>
        <dbReference type="ARBA" id="ARBA00022643"/>
    </source>
</evidence>
<evidence type="ECO:0000313" key="7">
    <source>
        <dbReference type="EMBL" id="NOL39405.1"/>
    </source>
</evidence>
<reference evidence="6 9" key="2">
    <citation type="submission" date="2020-08" db="EMBL/GenBank/DDBJ databases">
        <title>Sequencing the genomes of 1000 actinobacteria strains.</title>
        <authorList>
            <person name="Klenk H.-P."/>
        </authorList>
    </citation>
    <scope>NUCLEOTIDE SEQUENCE [LARGE SCALE GENOMIC DNA]</scope>
    <source>
        <strain evidence="6 9">DSM 15626</strain>
    </source>
</reference>
<dbReference type="Gene3D" id="3.20.20.30">
    <property type="entry name" value="Luciferase-like domain"/>
    <property type="match status" value="1"/>
</dbReference>
<keyword evidence="8" id="KW-1185">Reference proteome</keyword>
<dbReference type="EMBL" id="JABJRC010000001">
    <property type="protein sequence ID" value="NOL39405.1"/>
    <property type="molecule type" value="Genomic_DNA"/>
</dbReference>
<dbReference type="InterPro" id="IPR011251">
    <property type="entry name" value="Luciferase-like_dom"/>
</dbReference>
<reference evidence="7 8" key="1">
    <citation type="submission" date="2020-05" db="EMBL/GenBank/DDBJ databases">
        <title>Genome sequence of Kribbella sandramycini ATCC 39419.</title>
        <authorList>
            <person name="Maclea K.S."/>
            <person name="Fair J.L."/>
        </authorList>
    </citation>
    <scope>NUCLEOTIDE SEQUENCE [LARGE SCALE GENOMIC DNA]</scope>
    <source>
        <strain evidence="7 8">ATCC 39419</strain>
    </source>
</reference>
<dbReference type="AlphaFoldDB" id="A0A7Y4KVC9"/>
<dbReference type="Proteomes" id="UP000553957">
    <property type="component" value="Unassembled WGS sequence"/>
</dbReference>
<dbReference type="GO" id="GO:0008726">
    <property type="term" value="F:alkanesulfonate monooxygenase activity"/>
    <property type="evidence" value="ECO:0007669"/>
    <property type="project" value="TreeGrafter"/>
</dbReference>
<proteinExistence type="predicted"/>
<dbReference type="CDD" id="cd01097">
    <property type="entry name" value="Tetrahydromethanopterin_reductase"/>
    <property type="match status" value="1"/>
</dbReference>
<name>A0A7Y4KVC9_9ACTN</name>
<dbReference type="Proteomes" id="UP000534306">
    <property type="component" value="Unassembled WGS sequence"/>
</dbReference>
<comment type="caution">
    <text evidence="7">The sequence shown here is derived from an EMBL/GenBank/DDBJ whole genome shotgun (WGS) entry which is preliminary data.</text>
</comment>
<evidence type="ECO:0000256" key="1">
    <source>
        <dbReference type="ARBA" id="ARBA00022630"/>
    </source>
</evidence>
<keyword evidence="2" id="KW-0288">FMN</keyword>
<evidence type="ECO:0000256" key="4">
    <source>
        <dbReference type="ARBA" id="ARBA00023033"/>
    </source>
</evidence>
<evidence type="ECO:0000313" key="8">
    <source>
        <dbReference type="Proteomes" id="UP000534306"/>
    </source>
</evidence>
<dbReference type="PANTHER" id="PTHR42847">
    <property type="entry name" value="ALKANESULFONATE MONOOXYGENASE"/>
    <property type="match status" value="1"/>
</dbReference>
<dbReference type="Pfam" id="PF00296">
    <property type="entry name" value="Bac_luciferase"/>
    <property type="match status" value="1"/>
</dbReference>
<feature type="domain" description="Luciferase-like" evidence="5">
    <location>
        <begin position="15"/>
        <end position="225"/>
    </location>
</feature>
<evidence type="ECO:0000313" key="9">
    <source>
        <dbReference type="Proteomes" id="UP000553957"/>
    </source>
</evidence>
<dbReference type="InterPro" id="IPR050172">
    <property type="entry name" value="SsuD_RutA_monooxygenase"/>
</dbReference>
<gene>
    <name evidence="6" type="ORF">HNR71_003638</name>
    <name evidence="7" type="ORF">HPO96_04010</name>
</gene>